<dbReference type="AlphaFoldDB" id="A0A7U2F101"/>
<dbReference type="VEuPathDB" id="FungiDB:JI435_016650"/>
<keyword evidence="2" id="KW-1185">Reference proteome</keyword>
<accession>A0A7U2F101</accession>
<dbReference type="EMBL" id="CP069028">
    <property type="protein sequence ID" value="QRC96774.1"/>
    <property type="molecule type" value="Genomic_DNA"/>
</dbReference>
<organism evidence="1 2">
    <name type="scientific">Phaeosphaeria nodorum (strain SN15 / ATCC MYA-4574 / FGSC 10173)</name>
    <name type="common">Glume blotch fungus</name>
    <name type="synonym">Parastagonospora nodorum</name>
    <dbReference type="NCBI Taxonomy" id="321614"/>
    <lineage>
        <taxon>Eukaryota</taxon>
        <taxon>Fungi</taxon>
        <taxon>Dikarya</taxon>
        <taxon>Ascomycota</taxon>
        <taxon>Pezizomycotina</taxon>
        <taxon>Dothideomycetes</taxon>
        <taxon>Pleosporomycetidae</taxon>
        <taxon>Pleosporales</taxon>
        <taxon>Pleosporineae</taxon>
        <taxon>Phaeosphaeriaceae</taxon>
        <taxon>Parastagonospora</taxon>
    </lineage>
</organism>
<dbReference type="KEGG" id="pno:SNOG_01665"/>
<gene>
    <name evidence="1" type="ORF">JI435_016650</name>
</gene>
<evidence type="ECO:0000313" key="2">
    <source>
        <dbReference type="Proteomes" id="UP000663193"/>
    </source>
</evidence>
<evidence type="ECO:0000313" key="1">
    <source>
        <dbReference type="EMBL" id="QRC96774.1"/>
    </source>
</evidence>
<reference evidence="2" key="1">
    <citation type="journal article" date="2021" name="BMC Genomics">
        <title>Chromosome-level genome assembly and manually-curated proteome of model necrotroph Parastagonospora nodorum Sn15 reveals a genome-wide trove of candidate effector homologs, and redundancy of virulence-related functions within an accessory chromosome.</title>
        <authorList>
            <person name="Bertazzoni S."/>
            <person name="Jones D.A.B."/>
            <person name="Phan H.T."/>
            <person name="Tan K.-C."/>
            <person name="Hane J.K."/>
        </authorList>
    </citation>
    <scope>NUCLEOTIDE SEQUENCE [LARGE SCALE GENOMIC DNA]</scope>
    <source>
        <strain evidence="2">SN15 / ATCC MYA-4574 / FGSC 10173)</strain>
    </source>
</reference>
<name>A0A7U2F101_PHANO</name>
<sequence length="247" mass="27802">MTTLSDDVIFWIEIKWNSNHGEPKRTCLTGPFTNSIKDRGLVRKTLDSLCEHSYFKAHGLSKPSITTFDAALADPSYAPLDGMPVKAAYEGCEGRGLLNLALTLRLHHQSSRPIADALRAALGTAMMSYVDLYAVVCYAHDYELGRLNGNLYDTVNSLRCYGSQFIDGFPLPCRPPIQTFLKRTEACALADELLNQRVERSDKVHGLRQIHDEMIDAVESDTRRVVKLVMVMHIFATEHFRPKGNDW</sequence>
<dbReference type="RefSeq" id="XP_001792301.1">
    <property type="nucleotide sequence ID" value="XM_001792249.1"/>
</dbReference>
<dbReference type="Proteomes" id="UP000663193">
    <property type="component" value="Chromosome 6"/>
</dbReference>
<proteinExistence type="predicted"/>
<protein>
    <submittedName>
        <fullName evidence="1">Uncharacterized protein</fullName>
    </submittedName>
</protein>